<keyword evidence="4" id="KW-1185">Reference proteome</keyword>
<dbReference type="PANTHER" id="PTHR31099:SF28">
    <property type="entry name" value="F5J5.12"/>
    <property type="match status" value="1"/>
</dbReference>
<dbReference type="Proteomes" id="UP001168877">
    <property type="component" value="Unassembled WGS sequence"/>
</dbReference>
<reference evidence="3" key="1">
    <citation type="journal article" date="2022" name="Plant J.">
        <title>Strategies of tolerance reflected in two North American maple genomes.</title>
        <authorList>
            <person name="McEvoy S.L."/>
            <person name="Sezen U.U."/>
            <person name="Trouern-Trend A."/>
            <person name="McMahon S.M."/>
            <person name="Schaberg P.G."/>
            <person name="Yang J."/>
            <person name="Wegrzyn J.L."/>
            <person name="Swenson N.G."/>
        </authorList>
    </citation>
    <scope>NUCLEOTIDE SEQUENCE</scope>
    <source>
        <strain evidence="3">NS2018</strain>
    </source>
</reference>
<gene>
    <name evidence="3" type="ORF">LWI29_021842</name>
</gene>
<name>A0AA39T8S0_ACESA</name>
<feature type="region of interest" description="Disordered" evidence="2">
    <location>
        <begin position="110"/>
        <end position="141"/>
    </location>
</feature>
<evidence type="ECO:0000256" key="2">
    <source>
        <dbReference type="SAM" id="MobiDB-lite"/>
    </source>
</evidence>
<dbReference type="AlphaFoldDB" id="A0AA39T8S0"/>
<evidence type="ECO:0000313" key="4">
    <source>
        <dbReference type="Proteomes" id="UP001168877"/>
    </source>
</evidence>
<evidence type="ECO:0000256" key="1">
    <source>
        <dbReference type="SAM" id="Coils"/>
    </source>
</evidence>
<feature type="coiled-coil region" evidence="1">
    <location>
        <begin position="222"/>
        <end position="249"/>
    </location>
</feature>
<organism evidence="3 4">
    <name type="scientific">Acer saccharum</name>
    <name type="common">Sugar maple</name>
    <dbReference type="NCBI Taxonomy" id="4024"/>
    <lineage>
        <taxon>Eukaryota</taxon>
        <taxon>Viridiplantae</taxon>
        <taxon>Streptophyta</taxon>
        <taxon>Embryophyta</taxon>
        <taxon>Tracheophyta</taxon>
        <taxon>Spermatophyta</taxon>
        <taxon>Magnoliopsida</taxon>
        <taxon>eudicotyledons</taxon>
        <taxon>Gunneridae</taxon>
        <taxon>Pentapetalae</taxon>
        <taxon>rosids</taxon>
        <taxon>malvids</taxon>
        <taxon>Sapindales</taxon>
        <taxon>Sapindaceae</taxon>
        <taxon>Hippocastanoideae</taxon>
        <taxon>Acereae</taxon>
        <taxon>Acer</taxon>
    </lineage>
</organism>
<dbReference type="PANTHER" id="PTHR31099">
    <property type="entry name" value="OS06G0165300 PROTEIN"/>
    <property type="match status" value="1"/>
</dbReference>
<dbReference type="EMBL" id="JAUESC010000002">
    <property type="protein sequence ID" value="KAK0605014.1"/>
    <property type="molecule type" value="Genomic_DNA"/>
</dbReference>
<keyword evidence="1" id="KW-0175">Coiled coil</keyword>
<feature type="region of interest" description="Disordered" evidence="2">
    <location>
        <begin position="165"/>
        <end position="187"/>
    </location>
</feature>
<feature type="compositionally biased region" description="Basic and acidic residues" evidence="2">
    <location>
        <begin position="110"/>
        <end position="121"/>
    </location>
</feature>
<accession>A0AA39T8S0</accession>
<sequence>MPFKLGLRFPIPLLARQLLNFFEIALSQLMPNGWRILLSLEVLIERQKLDFSFENFLYTYHLKEHDTDCGRYMIVAQHHRGHLISELTTRDPDWKPKFFFTQEVLVDRESKVDPGSGRRDDDAEDPFYQSKREELEGLTDQEAKREEGWKCPCSPNCQPTKIVASVEPSEPVAKKSKKRPHTEEIQDKGLVIRVNSLTSSNAKIKKELEKARYTEIVAKEAMKGAVEKLAGLEEENTRLKASLKSSEDKLS</sequence>
<reference evidence="3" key="2">
    <citation type="submission" date="2023-06" db="EMBL/GenBank/DDBJ databases">
        <authorList>
            <person name="Swenson N.G."/>
            <person name="Wegrzyn J.L."/>
            <person name="Mcevoy S.L."/>
        </authorList>
    </citation>
    <scope>NUCLEOTIDE SEQUENCE</scope>
    <source>
        <strain evidence="3">NS2018</strain>
        <tissue evidence="3">Leaf</tissue>
    </source>
</reference>
<protein>
    <submittedName>
        <fullName evidence="3">Uncharacterized protein</fullName>
    </submittedName>
</protein>
<comment type="caution">
    <text evidence="3">The sequence shown here is derived from an EMBL/GenBank/DDBJ whole genome shotgun (WGS) entry which is preliminary data.</text>
</comment>
<proteinExistence type="predicted"/>
<evidence type="ECO:0000313" key="3">
    <source>
        <dbReference type="EMBL" id="KAK0605014.1"/>
    </source>
</evidence>
<feature type="compositionally biased region" description="Basic and acidic residues" evidence="2">
    <location>
        <begin position="130"/>
        <end position="141"/>
    </location>
</feature>